<dbReference type="GO" id="GO:0016829">
    <property type="term" value="F:lyase activity"/>
    <property type="evidence" value="ECO:0007669"/>
    <property type="project" value="UniProtKB-KW"/>
</dbReference>
<name>A0A2Y9BF99_9FIRM</name>
<gene>
    <name evidence="4" type="ORF">A8806_107157</name>
</gene>
<dbReference type="InterPro" id="IPR007506">
    <property type="entry name" value="PMDh-L-like_dom"/>
</dbReference>
<dbReference type="AlphaFoldDB" id="A0A2Y9BF99"/>
<dbReference type="Proteomes" id="UP000245845">
    <property type="component" value="Unassembled WGS sequence"/>
</dbReference>
<reference evidence="4 5" key="1">
    <citation type="submission" date="2018-05" db="EMBL/GenBank/DDBJ databases">
        <title>The Hungate 1000. A catalogue of reference genomes from the rumen microbiome.</title>
        <authorList>
            <person name="Kelly W."/>
        </authorList>
    </citation>
    <scope>NUCLEOTIDE SEQUENCE [LARGE SCALE GENOMIC DNA]</scope>
    <source>
        <strain evidence="4 5">NLAE-zl-C242</strain>
    </source>
</reference>
<evidence type="ECO:0000313" key="4">
    <source>
        <dbReference type="EMBL" id="PWJ29009.1"/>
    </source>
</evidence>
<proteinExistence type="predicted"/>
<organism evidence="4 5">
    <name type="scientific">Faecalicatena orotica</name>
    <dbReference type="NCBI Taxonomy" id="1544"/>
    <lineage>
        <taxon>Bacteria</taxon>
        <taxon>Bacillati</taxon>
        <taxon>Bacillota</taxon>
        <taxon>Clostridia</taxon>
        <taxon>Lachnospirales</taxon>
        <taxon>Lachnospiraceae</taxon>
        <taxon>Faecalicatena</taxon>
    </lineage>
</organism>
<dbReference type="PANTHER" id="PTHR36577">
    <property type="entry name" value="DUF521 DOMAIN PROTEIN (AFU_ORTHOLOGUE AFUA_6G00490)"/>
    <property type="match status" value="1"/>
</dbReference>
<comment type="caution">
    <text evidence="4">The sequence shown here is derived from an EMBL/GenBank/DDBJ whole genome shotgun (WGS) entry which is preliminary data.</text>
</comment>
<sequence>MIKYKMKLSKEQEAILNGSKGEVMAKVMETMIRYGELFGADRMVPITSEYNHLVTSFGLKALGPVYDLMEKLIDAGCVSSQKFTADPRPLDRNVPSSFIQNIVFNHFMYSKQDFYEDQLGKLGLLERDAFTCTCYMDEVGNAPKPGDILSWSESSAVVYANSVLGARCNRNSGIIDLMGSVVGYVPYFGLLTDEGRRADWIIEIKTTEKPEAQLLGSAVGMKVMEDVPYIVGLDKWLGELDEDARTYLKDFGAATASNGAVGLYHVEGITPEAVQQKKALLKENPNVYVIDDAELKRVYDSYPVIWKNKEAKPKLCFMGCPHMSLNQLVNWTEKVERGLKEAGNEKVVIPTVFTAAPAVLKKFEETPYAARLKKTGVILSYICPLMYMNNPLSTSMPVITSSNKLRTYTSARYYTDEEILEQITR</sequence>
<dbReference type="PANTHER" id="PTHR36577:SF3">
    <property type="entry name" value="DUF521 DOMAIN PROTEIN (AFU_ORTHOLOGUE AFUA_6G00490)"/>
    <property type="match status" value="1"/>
</dbReference>
<keyword evidence="2" id="KW-0456">Lyase</keyword>
<dbReference type="Pfam" id="PF04412">
    <property type="entry name" value="AcnX"/>
    <property type="match status" value="1"/>
</dbReference>
<accession>A0A2Y9BF99</accession>
<evidence type="ECO:0000256" key="2">
    <source>
        <dbReference type="ARBA" id="ARBA00023239"/>
    </source>
</evidence>
<feature type="domain" description="Phosphomevalonate dehydratase large subunit-like" evidence="3">
    <location>
        <begin position="6"/>
        <end position="413"/>
    </location>
</feature>
<protein>
    <submittedName>
        <fullName evidence="4">Putative aconitase subunit 1</fullName>
    </submittedName>
</protein>
<evidence type="ECO:0000313" key="5">
    <source>
        <dbReference type="Proteomes" id="UP000245845"/>
    </source>
</evidence>
<evidence type="ECO:0000259" key="3">
    <source>
        <dbReference type="Pfam" id="PF04412"/>
    </source>
</evidence>
<dbReference type="EMBL" id="QGDL01000007">
    <property type="protein sequence ID" value="PWJ29009.1"/>
    <property type="molecule type" value="Genomic_DNA"/>
</dbReference>
<dbReference type="RefSeq" id="WP_242996068.1">
    <property type="nucleotide sequence ID" value="NZ_BAAACK010000011.1"/>
</dbReference>
<keyword evidence="1" id="KW-0408">Iron</keyword>
<keyword evidence="5" id="KW-1185">Reference proteome</keyword>
<evidence type="ECO:0000256" key="1">
    <source>
        <dbReference type="ARBA" id="ARBA00023004"/>
    </source>
</evidence>